<feature type="region of interest" description="Disordered" evidence="4">
    <location>
        <begin position="842"/>
        <end position="900"/>
    </location>
</feature>
<feature type="compositionally biased region" description="Low complexity" evidence="4">
    <location>
        <begin position="1094"/>
        <end position="1112"/>
    </location>
</feature>
<dbReference type="InterPro" id="IPR001766">
    <property type="entry name" value="Fork_head_dom"/>
</dbReference>
<dbReference type="InterPro" id="IPR045178">
    <property type="entry name" value="Fhl1/FHA1"/>
</dbReference>
<feature type="compositionally biased region" description="Low complexity" evidence="4">
    <location>
        <begin position="1120"/>
        <end position="1144"/>
    </location>
</feature>
<dbReference type="InterPro" id="IPR008984">
    <property type="entry name" value="SMAD_FHA_dom_sf"/>
</dbReference>
<feature type="domain" description="Fork-head" evidence="5">
    <location>
        <begin position="645"/>
        <end position="718"/>
    </location>
</feature>
<dbReference type="Gene3D" id="1.10.10.10">
    <property type="entry name" value="Winged helix-like DNA-binding domain superfamily/Winged helix DNA-binding domain"/>
    <property type="match status" value="1"/>
</dbReference>
<feature type="region of interest" description="Disordered" evidence="4">
    <location>
        <begin position="132"/>
        <end position="184"/>
    </location>
</feature>
<dbReference type="AlphaFoldDB" id="A0A175WDQ8"/>
<feature type="compositionally biased region" description="Low complexity" evidence="4">
    <location>
        <begin position="173"/>
        <end position="184"/>
    </location>
</feature>
<feature type="compositionally biased region" description="Pro residues" evidence="4">
    <location>
        <begin position="1377"/>
        <end position="1386"/>
    </location>
</feature>
<evidence type="ECO:0000256" key="4">
    <source>
        <dbReference type="SAM" id="MobiDB-lite"/>
    </source>
</evidence>
<comment type="subcellular location">
    <subcellularLocation>
        <location evidence="3">Nucleus</location>
    </subcellularLocation>
</comment>
<feature type="compositionally biased region" description="Low complexity" evidence="4">
    <location>
        <begin position="786"/>
        <end position="805"/>
    </location>
</feature>
<dbReference type="InterPro" id="IPR036390">
    <property type="entry name" value="WH_DNA-bd_sf"/>
</dbReference>
<dbReference type="PRINTS" id="PR00053">
    <property type="entry name" value="FORKHEAD"/>
</dbReference>
<dbReference type="Pfam" id="PF00250">
    <property type="entry name" value="Forkhead"/>
    <property type="match status" value="1"/>
</dbReference>
<evidence type="ECO:0000313" key="7">
    <source>
        <dbReference type="Proteomes" id="UP000078237"/>
    </source>
</evidence>
<evidence type="ECO:0000256" key="1">
    <source>
        <dbReference type="ARBA" id="ARBA00023125"/>
    </source>
</evidence>
<feature type="region of interest" description="Disordered" evidence="4">
    <location>
        <begin position="758"/>
        <end position="825"/>
    </location>
</feature>
<feature type="compositionally biased region" description="Basic and acidic residues" evidence="4">
    <location>
        <begin position="435"/>
        <end position="463"/>
    </location>
</feature>
<keyword evidence="2 3" id="KW-0539">Nucleus</keyword>
<evidence type="ECO:0000256" key="3">
    <source>
        <dbReference type="PROSITE-ProRule" id="PRU00089"/>
    </source>
</evidence>
<evidence type="ECO:0000259" key="5">
    <source>
        <dbReference type="PROSITE" id="PS50039"/>
    </source>
</evidence>
<accession>A0A175WDQ8</accession>
<dbReference type="Gene3D" id="2.60.200.20">
    <property type="match status" value="1"/>
</dbReference>
<dbReference type="VEuPathDB" id="FungiDB:MMYC01_202982"/>
<sequence length="1392" mass="147178">MTSSVVDGGARSESPAPPAFSPLTDPADPGNREPSVNVALDHDANDANDADGAHDSSKPTNNGDMSSALAADTEQQQQQQHPAPATMGNGDDAMDIDATIDPTMDYAANSGMDLYQNPTHLLMALARLSAASQPQQQQQQQQHMVLPPPTVRPSQVSLPPHALLDNPQTPLQANDAAHGAPPADAPLESFARIEFADSVFQMTTYAVVIGRDQRALEQARKDERRLEEYQRRVRENEERGLPAPSPPTQDRGKFSKSYVSEEGGMLGPESDGEDQPRPAKRRKMSGGAGSASGDSHQQEVVNGEQVLQEDKNLTFNRQYVSHTPGAAAVNLSALRPSPYYVPFIGIHSRPNIASRTKAISREHLRIQFNPKEGVFEAIPLHKNGFFCEDVHYKDEPVVLRSGDRLQIKDVDFVFIINGVPRGKTGAEECMDEDGASSRRYSEGGKEMSFDFESSHDAERRSTSPEEVAVQAAKDDSDSELSEPAEDIPEPDEVTEQQVIETIEKDPEEQPSIKPEIPPELLTDLPPIPKKRGPGRPPKNGIMSKREERLRKKAALELAKKNMPQPPPGDPPVKRKVGRPRKHPLPENAPDRPEKRKYKPRKSKTGEEGGEGSDPEKVVKERRREKPKTPPPELKKEDYTEEQLQKPNKNYGVLIDEVLSAAPDGLTLKQIYKRIQIKYPYYYFAAETKGWESSVRHNLIGNDAFKKNEETHLWSRVPGIDIDAGKKRKPASPDRSSTLHTFGQHYPAAAASAQVFQGEAGQHQNYRPGSVPQHTGYPPGQGPVNLGQHPQQHPGAQGVGAAAQQGSRQGYPTASQAPGAAHTAGYTDPAAARSLQANAQATAYSSPYASRPPPTVAVQPGATPQGATKQSLPPHNGPSPINGIPRAGASAGPRPAQPAATNGNELALKPAVAPELVRYVTNFKKTVTEQLAKRTSAAEAVAMSVINRGLGLATESTVPNEEELEKIVRGVFDSSRKNLGANQSLHPGLVQALVNFKDNMSKTLEPRMGKLSSERLILSAVDRVLGFADTSTMPDRFKEAETVLIPAIKRVVTEHQKTIAAVASAGTTPAPRPVPSAPAQPHTPTTAYPGAPVNPAARTPHTAQAAAHPVQAAPRPPVPTPVSAATKSMATATPTQQTPVAPALAQATAPIPAAAKPQAPVQASVSATTQAPVQAPGRTAVPAPVQGANPPVQTATPAPKPAISQAPQPPIQPPTSTTIASTTPQPPAQVPVAAAVPTSITSQPPQSAPPAATTAPTPTAPPALESGAVPTGPETRPQVPTLAAPQPSAQSSTPPQPSTLAPQRDGSRDASAPGVTPAPASASAKNSSPIQASAPAPAAAISQAQTAAPEPAKPQEPAQTTVQPAAVPNMATATAPASGPPPPPPPATATTAR</sequence>
<feature type="region of interest" description="Disordered" evidence="4">
    <location>
        <begin position="231"/>
        <end position="298"/>
    </location>
</feature>
<feature type="compositionally biased region" description="Basic residues" evidence="4">
    <location>
        <begin position="573"/>
        <end position="582"/>
    </location>
</feature>
<organism evidence="6 7">
    <name type="scientific">Madurella mycetomatis</name>
    <dbReference type="NCBI Taxonomy" id="100816"/>
    <lineage>
        <taxon>Eukaryota</taxon>
        <taxon>Fungi</taxon>
        <taxon>Dikarya</taxon>
        <taxon>Ascomycota</taxon>
        <taxon>Pezizomycotina</taxon>
        <taxon>Sordariomycetes</taxon>
        <taxon>Sordariomycetidae</taxon>
        <taxon>Sordariales</taxon>
        <taxon>Sordariales incertae sedis</taxon>
        <taxon>Madurella</taxon>
    </lineage>
</organism>
<feature type="region of interest" description="Disordered" evidence="4">
    <location>
        <begin position="1063"/>
        <end position="1144"/>
    </location>
</feature>
<feature type="DNA-binding region" description="Fork-head" evidence="3">
    <location>
        <begin position="645"/>
        <end position="718"/>
    </location>
</feature>
<dbReference type="SUPFAM" id="SSF46785">
    <property type="entry name" value="Winged helix' DNA-binding domain"/>
    <property type="match status" value="1"/>
</dbReference>
<dbReference type="SMART" id="SM00339">
    <property type="entry name" value="FH"/>
    <property type="match status" value="1"/>
</dbReference>
<keyword evidence="7" id="KW-1185">Reference proteome</keyword>
<feature type="compositionally biased region" description="Basic and acidic residues" evidence="4">
    <location>
        <begin position="543"/>
        <end position="559"/>
    </location>
</feature>
<dbReference type="GO" id="GO:0043565">
    <property type="term" value="F:sequence-specific DNA binding"/>
    <property type="evidence" value="ECO:0007669"/>
    <property type="project" value="InterPro"/>
</dbReference>
<gene>
    <name evidence="6" type="ORF">MMYC01_202982</name>
</gene>
<dbReference type="GO" id="GO:0005634">
    <property type="term" value="C:nucleus"/>
    <property type="evidence" value="ECO:0007669"/>
    <property type="project" value="UniProtKB-SubCell"/>
</dbReference>
<feature type="compositionally biased region" description="Low complexity" evidence="4">
    <location>
        <begin position="1279"/>
        <end position="1302"/>
    </location>
</feature>
<feature type="compositionally biased region" description="Acidic residues" evidence="4">
    <location>
        <begin position="476"/>
        <end position="494"/>
    </location>
</feature>
<evidence type="ECO:0000256" key="2">
    <source>
        <dbReference type="ARBA" id="ARBA00023242"/>
    </source>
</evidence>
<feature type="compositionally biased region" description="Basic and acidic residues" evidence="4">
    <location>
        <begin position="613"/>
        <end position="637"/>
    </location>
</feature>
<feature type="region of interest" description="Disordered" evidence="4">
    <location>
        <begin position="1"/>
        <end position="97"/>
    </location>
</feature>
<dbReference type="InterPro" id="IPR000253">
    <property type="entry name" value="FHA_dom"/>
</dbReference>
<feature type="compositionally biased region" description="Basic and acidic residues" evidence="4">
    <location>
        <begin position="40"/>
        <end position="57"/>
    </location>
</feature>
<dbReference type="EMBL" id="LCTW02000027">
    <property type="protein sequence ID" value="KXX81816.1"/>
    <property type="molecule type" value="Genomic_DNA"/>
</dbReference>
<dbReference type="Pfam" id="PF00498">
    <property type="entry name" value="FHA"/>
    <property type="match status" value="1"/>
</dbReference>
<dbReference type="CDD" id="cd00059">
    <property type="entry name" value="FH_FOX"/>
    <property type="match status" value="1"/>
</dbReference>
<dbReference type="Proteomes" id="UP000078237">
    <property type="component" value="Unassembled WGS sequence"/>
</dbReference>
<reference evidence="6 7" key="1">
    <citation type="journal article" date="2016" name="Genome Announc.">
        <title>Genome Sequence of Madurella mycetomatis mm55, Isolated from a Human Mycetoma Case in Sudan.</title>
        <authorList>
            <person name="Smit S."/>
            <person name="Derks M.F."/>
            <person name="Bervoets S."/>
            <person name="Fahal A."/>
            <person name="van Leeuwen W."/>
            <person name="van Belkum A."/>
            <person name="van de Sande W.W."/>
        </authorList>
    </citation>
    <scope>NUCLEOTIDE SEQUENCE [LARGE SCALE GENOMIC DNA]</scope>
    <source>
        <strain evidence="7">mm55</strain>
    </source>
</reference>
<feature type="compositionally biased region" description="Low complexity" evidence="4">
    <location>
        <begin position="1213"/>
        <end position="1222"/>
    </location>
</feature>
<feature type="compositionally biased region" description="Low complexity" evidence="4">
    <location>
        <begin position="1229"/>
        <end position="1256"/>
    </location>
</feature>
<dbReference type="InterPro" id="IPR036388">
    <property type="entry name" value="WH-like_DNA-bd_sf"/>
</dbReference>
<dbReference type="PANTHER" id="PTHR21712">
    <property type="entry name" value="PRE-RRNA-PROCESSING PROTEIN FHL1"/>
    <property type="match status" value="1"/>
</dbReference>
<feature type="compositionally biased region" description="Basic and acidic residues" evidence="4">
    <location>
        <begin position="231"/>
        <end position="240"/>
    </location>
</feature>
<dbReference type="GO" id="GO:0060962">
    <property type="term" value="P:regulation of ribosomal protein gene transcription by RNA polymerase II"/>
    <property type="evidence" value="ECO:0007669"/>
    <property type="project" value="InterPro"/>
</dbReference>
<dbReference type="SUPFAM" id="SSF49879">
    <property type="entry name" value="SMAD/FHA domain"/>
    <property type="match status" value="1"/>
</dbReference>
<feature type="compositionally biased region" description="Polar residues" evidence="4">
    <location>
        <begin position="806"/>
        <end position="815"/>
    </location>
</feature>
<feature type="region of interest" description="Disordered" evidence="4">
    <location>
        <begin position="1161"/>
        <end position="1392"/>
    </location>
</feature>
<keyword evidence="1 3" id="KW-0238">DNA-binding</keyword>
<feature type="compositionally biased region" description="Low complexity" evidence="4">
    <location>
        <begin position="132"/>
        <end position="142"/>
    </location>
</feature>
<feature type="compositionally biased region" description="Low complexity" evidence="4">
    <location>
        <begin position="1316"/>
        <end position="1359"/>
    </location>
</feature>
<feature type="compositionally biased region" description="Low complexity" evidence="4">
    <location>
        <begin position="884"/>
        <end position="899"/>
    </location>
</feature>
<dbReference type="GO" id="GO:0003700">
    <property type="term" value="F:DNA-binding transcription factor activity"/>
    <property type="evidence" value="ECO:0007669"/>
    <property type="project" value="InterPro"/>
</dbReference>
<evidence type="ECO:0000313" key="6">
    <source>
        <dbReference type="EMBL" id="KXX81816.1"/>
    </source>
</evidence>
<proteinExistence type="predicted"/>
<protein>
    <recommendedName>
        <fullName evidence="5">Fork-head domain-containing protein</fullName>
    </recommendedName>
</protein>
<name>A0A175WDQ8_9PEZI</name>
<dbReference type="STRING" id="100816.A0A175WDQ8"/>
<comment type="caution">
    <text evidence="6">The sequence shown here is derived from an EMBL/GenBank/DDBJ whole genome shotgun (WGS) entry which is preliminary data.</text>
</comment>
<dbReference type="PROSITE" id="PS50039">
    <property type="entry name" value="FORK_HEAD_3"/>
    <property type="match status" value="1"/>
</dbReference>
<dbReference type="OrthoDB" id="5402974at2759"/>
<feature type="region of interest" description="Disordered" evidence="4">
    <location>
        <begin position="423"/>
        <end position="644"/>
    </location>
</feature>
<dbReference type="PANTHER" id="PTHR21712:SF29">
    <property type="entry name" value="PRE-RRNA-PROCESSING PROTEIN FHL1"/>
    <property type="match status" value="1"/>
</dbReference>